<dbReference type="EMBL" id="CACRZD030000129">
    <property type="protein sequence ID" value="CAA6674633.1"/>
    <property type="molecule type" value="Genomic_DNA"/>
</dbReference>
<dbReference type="CDD" id="cd09272">
    <property type="entry name" value="RNase_HI_RT_Ty1"/>
    <property type="match status" value="1"/>
</dbReference>
<dbReference type="PANTHER" id="PTHR11439:SF463">
    <property type="entry name" value="REVERSE TRANSCRIPTASE TY1_COPIA-TYPE DOMAIN-CONTAINING PROTEIN"/>
    <property type="match status" value="1"/>
</dbReference>
<evidence type="ECO:0000256" key="1">
    <source>
        <dbReference type="SAM" id="MobiDB-lite"/>
    </source>
</evidence>
<evidence type="ECO:0008006" key="4">
    <source>
        <dbReference type="Google" id="ProtNLM"/>
    </source>
</evidence>
<name>A0ABN7ECA1_SPIIN</name>
<evidence type="ECO:0000313" key="3">
    <source>
        <dbReference type="Proteomes" id="UP001189122"/>
    </source>
</evidence>
<accession>A0ABN7ECA1</accession>
<proteinExistence type="predicted"/>
<sequence>MFKDTHEQDLLDAADAYEQPDSTDAHEQLDAEDTNEQDLSGKMTIILYCMGILFKRRDSLTIGIYTDVDYAGSVDDRRSTTGYCCLIGGNLVTWRSQKQRVVARSSAEAKFRAMALGICEGIWIKKYTK</sequence>
<comment type="caution">
    <text evidence="2">The sequence shown here is derived from an EMBL/GenBank/DDBJ whole genome shotgun (WGS) entry which is preliminary data.</text>
</comment>
<gene>
    <name evidence="2" type="ORF">SI7747_UN020991</name>
</gene>
<keyword evidence="3" id="KW-1185">Reference proteome</keyword>
<evidence type="ECO:0000313" key="2">
    <source>
        <dbReference type="EMBL" id="CAA6674633.1"/>
    </source>
</evidence>
<dbReference type="Proteomes" id="UP001189122">
    <property type="component" value="Unassembled WGS sequence"/>
</dbReference>
<feature type="region of interest" description="Disordered" evidence="1">
    <location>
        <begin position="15"/>
        <end position="36"/>
    </location>
</feature>
<organism evidence="2 3">
    <name type="scientific">Spirodela intermedia</name>
    <name type="common">Intermediate duckweed</name>
    <dbReference type="NCBI Taxonomy" id="51605"/>
    <lineage>
        <taxon>Eukaryota</taxon>
        <taxon>Viridiplantae</taxon>
        <taxon>Streptophyta</taxon>
        <taxon>Embryophyta</taxon>
        <taxon>Tracheophyta</taxon>
        <taxon>Spermatophyta</taxon>
        <taxon>Magnoliopsida</taxon>
        <taxon>Liliopsida</taxon>
        <taxon>Araceae</taxon>
        <taxon>Lemnoideae</taxon>
        <taxon>Spirodela</taxon>
    </lineage>
</organism>
<protein>
    <recommendedName>
        <fullName evidence="4">Mitochondrial protein</fullName>
    </recommendedName>
</protein>
<reference evidence="3" key="1">
    <citation type="journal article" date="2020" name="Sci. Rep.">
        <title>Chromosome-scale genome assembly for the duckweed Spirodela intermedia, integrating cytogenetic maps, PacBio and Oxford Nanopore libraries.</title>
        <authorList>
            <person name="Hoang P.T.N."/>
            <person name="Fiebig A."/>
            <person name="Novak P."/>
            <person name="Macas J."/>
            <person name="Cao H.X."/>
            <person name="Stepanenko A."/>
            <person name="Chen G."/>
            <person name="Borisjuk N."/>
            <person name="Scholz U."/>
            <person name="Schubert I."/>
        </authorList>
    </citation>
    <scope>NUCLEOTIDE SEQUENCE [LARGE SCALE GENOMIC DNA]</scope>
</reference>
<dbReference type="PANTHER" id="PTHR11439">
    <property type="entry name" value="GAG-POL-RELATED RETROTRANSPOSON"/>
    <property type="match status" value="1"/>
</dbReference>